<keyword evidence="3" id="KW-1185">Reference proteome</keyword>
<evidence type="ECO:0000313" key="3">
    <source>
        <dbReference type="Proteomes" id="UP000593577"/>
    </source>
</evidence>
<evidence type="ECO:0000313" key="2">
    <source>
        <dbReference type="EMBL" id="MBA0699617.1"/>
    </source>
</evidence>
<accession>A0A7J8YJ43</accession>
<comment type="caution">
    <text evidence="2">The sequence shown here is derived from an EMBL/GenBank/DDBJ whole genome shotgun (WGS) entry which is preliminary data.</text>
</comment>
<feature type="region of interest" description="Disordered" evidence="1">
    <location>
        <begin position="163"/>
        <end position="183"/>
    </location>
</feature>
<dbReference type="AlphaFoldDB" id="A0A7J8YJ43"/>
<feature type="compositionally biased region" description="Basic and acidic residues" evidence="1">
    <location>
        <begin position="22"/>
        <end position="35"/>
    </location>
</feature>
<sequence>MDVPVSLKQKEQLRARRRVNRSTKEKLDGMIRWMEETGEATSEDKGEKDEHNLLIDEDKYEAAFQLSPTWKKHNDFEISNDQKRKHPPVIHETITINQYSHSGHWYVQRRSKTLKVNYQQEIEIEDFSELLDDIEKTPDCNELSVEEPPHFLNIIVEISHHMPTEDVPPSKEHSNKCRELMRI</sequence>
<dbReference type="EMBL" id="JABFAA010000013">
    <property type="protein sequence ID" value="MBA0699617.1"/>
    <property type="molecule type" value="Genomic_DNA"/>
</dbReference>
<feature type="region of interest" description="Disordered" evidence="1">
    <location>
        <begin position="1"/>
        <end position="50"/>
    </location>
</feature>
<name>A0A7J8YJ43_GOSAI</name>
<reference evidence="2 3" key="1">
    <citation type="journal article" date="2019" name="Genome Biol. Evol.">
        <title>Insights into the evolution of the New World diploid cottons (Gossypium, subgenus Houzingenia) based on genome sequencing.</title>
        <authorList>
            <person name="Grover C.E."/>
            <person name="Arick M.A. 2nd"/>
            <person name="Thrash A."/>
            <person name="Conover J.L."/>
            <person name="Sanders W.S."/>
            <person name="Peterson D.G."/>
            <person name="Frelichowski J.E."/>
            <person name="Scheffler J.A."/>
            <person name="Scheffler B.E."/>
            <person name="Wendel J.F."/>
        </authorList>
    </citation>
    <scope>NUCLEOTIDE SEQUENCE [LARGE SCALE GENOMIC DNA]</scope>
    <source>
        <strain evidence="2">185</strain>
        <tissue evidence="2">Leaf</tissue>
    </source>
</reference>
<dbReference type="Proteomes" id="UP000593577">
    <property type="component" value="Unassembled WGS sequence"/>
</dbReference>
<protein>
    <submittedName>
        <fullName evidence="2">Uncharacterized protein</fullName>
    </submittedName>
</protein>
<evidence type="ECO:0000256" key="1">
    <source>
        <dbReference type="SAM" id="MobiDB-lite"/>
    </source>
</evidence>
<organism evidence="2 3">
    <name type="scientific">Gossypium aridum</name>
    <name type="common">American cotton</name>
    <name type="synonym">Erioxylum aridum</name>
    <dbReference type="NCBI Taxonomy" id="34290"/>
    <lineage>
        <taxon>Eukaryota</taxon>
        <taxon>Viridiplantae</taxon>
        <taxon>Streptophyta</taxon>
        <taxon>Embryophyta</taxon>
        <taxon>Tracheophyta</taxon>
        <taxon>Spermatophyta</taxon>
        <taxon>Magnoliopsida</taxon>
        <taxon>eudicotyledons</taxon>
        <taxon>Gunneridae</taxon>
        <taxon>Pentapetalae</taxon>
        <taxon>rosids</taxon>
        <taxon>malvids</taxon>
        <taxon>Malvales</taxon>
        <taxon>Malvaceae</taxon>
        <taxon>Malvoideae</taxon>
        <taxon>Gossypium</taxon>
    </lineage>
</organism>
<gene>
    <name evidence="2" type="ORF">Goari_001232</name>
</gene>
<proteinExistence type="predicted"/>